<keyword evidence="2" id="KW-0812">Transmembrane</keyword>
<keyword evidence="2" id="KW-1133">Transmembrane helix</keyword>
<evidence type="ECO:0000313" key="3">
    <source>
        <dbReference type="EMBL" id="CAG9816648.1"/>
    </source>
</evidence>
<keyword evidence="2" id="KW-0472">Membrane</keyword>
<evidence type="ECO:0000313" key="4">
    <source>
        <dbReference type="Proteomes" id="UP001153737"/>
    </source>
</evidence>
<feature type="compositionally biased region" description="Low complexity" evidence="1">
    <location>
        <begin position="1"/>
        <end position="14"/>
    </location>
</feature>
<dbReference type="EMBL" id="OU896720">
    <property type="protein sequence ID" value="CAG9816648.1"/>
    <property type="molecule type" value="Genomic_DNA"/>
</dbReference>
<feature type="region of interest" description="Disordered" evidence="1">
    <location>
        <begin position="1"/>
        <end position="21"/>
    </location>
</feature>
<evidence type="ECO:0000256" key="1">
    <source>
        <dbReference type="SAM" id="MobiDB-lite"/>
    </source>
</evidence>
<evidence type="ECO:0000256" key="2">
    <source>
        <dbReference type="SAM" id="Phobius"/>
    </source>
</evidence>
<protein>
    <submittedName>
        <fullName evidence="3">Uncharacterized protein</fullName>
    </submittedName>
</protein>
<dbReference type="Proteomes" id="UP001153737">
    <property type="component" value="Chromosome 14"/>
</dbReference>
<feature type="region of interest" description="Disordered" evidence="1">
    <location>
        <begin position="50"/>
        <end position="70"/>
    </location>
</feature>
<sequence>MKGGWASSAGSNGAPNPPTLLAVQPLMTQPSTPVPVSIHPVQQQQPAAAAPAVVCSAQPKQDTSTLDNNPLDRILTSSEEGRIDAFLPLAAAIGPSAGDYMADTIGRKKTLLIGATSFILAYILNIIATNVY</sequence>
<dbReference type="InterPro" id="IPR036259">
    <property type="entry name" value="MFS_trans_sf"/>
</dbReference>
<gene>
    <name evidence="3" type="ORF">PHAECO_LOCUS4192</name>
</gene>
<dbReference type="Gene3D" id="1.20.1250.20">
    <property type="entry name" value="MFS general substrate transporter like domains"/>
    <property type="match status" value="1"/>
</dbReference>
<keyword evidence="4" id="KW-1185">Reference proteome</keyword>
<reference evidence="3" key="1">
    <citation type="submission" date="2022-01" db="EMBL/GenBank/DDBJ databases">
        <authorList>
            <person name="King R."/>
        </authorList>
    </citation>
    <scope>NUCLEOTIDE SEQUENCE</scope>
</reference>
<proteinExistence type="predicted"/>
<organism evidence="3 4">
    <name type="scientific">Phaedon cochleariae</name>
    <name type="common">Mustard beetle</name>
    <dbReference type="NCBI Taxonomy" id="80249"/>
    <lineage>
        <taxon>Eukaryota</taxon>
        <taxon>Metazoa</taxon>
        <taxon>Ecdysozoa</taxon>
        <taxon>Arthropoda</taxon>
        <taxon>Hexapoda</taxon>
        <taxon>Insecta</taxon>
        <taxon>Pterygota</taxon>
        <taxon>Neoptera</taxon>
        <taxon>Endopterygota</taxon>
        <taxon>Coleoptera</taxon>
        <taxon>Polyphaga</taxon>
        <taxon>Cucujiformia</taxon>
        <taxon>Chrysomeloidea</taxon>
        <taxon>Chrysomelidae</taxon>
        <taxon>Chrysomelinae</taxon>
        <taxon>Chrysomelini</taxon>
        <taxon>Phaedon</taxon>
    </lineage>
</organism>
<dbReference type="AlphaFoldDB" id="A0A9N9X1L2"/>
<dbReference type="OrthoDB" id="10591353at2759"/>
<name>A0A9N9X1L2_PHACE</name>
<reference evidence="3" key="2">
    <citation type="submission" date="2022-10" db="EMBL/GenBank/DDBJ databases">
        <authorList>
            <consortium name="ENA_rothamsted_submissions"/>
            <consortium name="culmorum"/>
            <person name="King R."/>
        </authorList>
    </citation>
    <scope>NUCLEOTIDE SEQUENCE</scope>
</reference>
<accession>A0A9N9X1L2</accession>
<feature type="compositionally biased region" description="Polar residues" evidence="1">
    <location>
        <begin position="58"/>
        <end position="68"/>
    </location>
</feature>
<dbReference type="SUPFAM" id="SSF103473">
    <property type="entry name" value="MFS general substrate transporter"/>
    <property type="match status" value="1"/>
</dbReference>
<feature type="transmembrane region" description="Helical" evidence="2">
    <location>
        <begin position="110"/>
        <end position="128"/>
    </location>
</feature>